<reference evidence="2" key="1">
    <citation type="journal article" date="2011" name="Nature">
        <title>Genome sequence and analysis of the tuber crop potato.</title>
        <authorList>
            <consortium name="The Potato Genome Sequencing Consortium"/>
        </authorList>
    </citation>
    <scope>NUCLEOTIDE SEQUENCE [LARGE SCALE GENOMIC DNA]</scope>
    <source>
        <strain evidence="2">cv. DM1-3 516 R44</strain>
    </source>
</reference>
<name>M1DQU7_SOLTU</name>
<dbReference type="EnsemblPlants" id="PGSC0003DMT400092913">
    <property type="protein sequence ID" value="PGSC0003DMT400092913"/>
    <property type="gene ID" value="PGSC0003DMG400042484"/>
</dbReference>
<dbReference type="AlphaFoldDB" id="M1DQU7"/>
<dbReference type="Gramene" id="PGSC0003DMT400092913">
    <property type="protein sequence ID" value="PGSC0003DMT400092913"/>
    <property type="gene ID" value="PGSC0003DMG400042484"/>
</dbReference>
<keyword evidence="2" id="KW-1185">Reference proteome</keyword>
<dbReference type="InParanoid" id="M1DQU7"/>
<accession>M1DQU7</accession>
<reference evidence="1" key="2">
    <citation type="submission" date="2015-06" db="UniProtKB">
        <authorList>
            <consortium name="EnsemblPlants"/>
        </authorList>
    </citation>
    <scope>IDENTIFICATION</scope>
    <source>
        <strain evidence="1">DM1-3 516 R44</strain>
    </source>
</reference>
<dbReference type="PaxDb" id="4113-PGSC0003DMT400092913"/>
<dbReference type="HOGENOM" id="CLU_1899930_0_0_1"/>
<evidence type="ECO:0000313" key="1">
    <source>
        <dbReference type="EnsemblPlants" id="PGSC0003DMT400092913"/>
    </source>
</evidence>
<sequence length="134" mass="15223">MTRDLKTIGANRWTNRRTMDGPTVCPVNHRPALERLNLGFEPQTVVPLTVHRSWRRILSEFLGEAVDGHPQTPPTVHGWCLSVVPSTSDFCKLFFVAHMVLHYLFLGDIRPRMKTKLIGNEGKVLQTLQLHTGN</sequence>
<proteinExistence type="predicted"/>
<organism evidence="1 2">
    <name type="scientific">Solanum tuberosum</name>
    <name type="common">Potato</name>
    <dbReference type="NCBI Taxonomy" id="4113"/>
    <lineage>
        <taxon>Eukaryota</taxon>
        <taxon>Viridiplantae</taxon>
        <taxon>Streptophyta</taxon>
        <taxon>Embryophyta</taxon>
        <taxon>Tracheophyta</taxon>
        <taxon>Spermatophyta</taxon>
        <taxon>Magnoliopsida</taxon>
        <taxon>eudicotyledons</taxon>
        <taxon>Gunneridae</taxon>
        <taxon>Pentapetalae</taxon>
        <taxon>asterids</taxon>
        <taxon>lamiids</taxon>
        <taxon>Solanales</taxon>
        <taxon>Solanaceae</taxon>
        <taxon>Solanoideae</taxon>
        <taxon>Solaneae</taxon>
        <taxon>Solanum</taxon>
    </lineage>
</organism>
<protein>
    <submittedName>
        <fullName evidence="1">Uncharacterized protein</fullName>
    </submittedName>
</protein>
<evidence type="ECO:0000313" key="2">
    <source>
        <dbReference type="Proteomes" id="UP000011115"/>
    </source>
</evidence>
<dbReference type="Proteomes" id="UP000011115">
    <property type="component" value="Unassembled WGS sequence"/>
</dbReference>